<dbReference type="GO" id="GO:0031593">
    <property type="term" value="F:polyubiquitin modification-dependent protein binding"/>
    <property type="evidence" value="ECO:0007669"/>
    <property type="project" value="TreeGrafter"/>
</dbReference>
<dbReference type="AlphaFoldDB" id="A0A091E034"/>
<dbReference type="FunFam" id="3.10.20.90:FF:000095">
    <property type="entry name" value="Ubiquilin 4"/>
    <property type="match status" value="1"/>
</dbReference>
<evidence type="ECO:0000259" key="2">
    <source>
        <dbReference type="PROSITE" id="PS50053"/>
    </source>
</evidence>
<proteinExistence type="predicted"/>
<evidence type="ECO:0000313" key="3">
    <source>
        <dbReference type="EMBL" id="KFO36068.1"/>
    </source>
</evidence>
<dbReference type="Pfam" id="PF00240">
    <property type="entry name" value="ubiquitin"/>
    <property type="match status" value="1"/>
</dbReference>
<dbReference type="STRING" id="885580.ENSFDAP00000011846"/>
<feature type="domain" description="Ubiquitin-like" evidence="2">
    <location>
        <begin position="24"/>
        <end position="94"/>
    </location>
</feature>
<dbReference type="eggNOG" id="KOG0010">
    <property type="taxonomic scope" value="Eukaryota"/>
</dbReference>
<dbReference type="PANTHER" id="PTHR10677">
    <property type="entry name" value="UBIQUILIN"/>
    <property type="match status" value="1"/>
</dbReference>
<protein>
    <submittedName>
        <fullName evidence="3">Ubiquilin-1</fullName>
    </submittedName>
</protein>
<dbReference type="Pfam" id="PF23195">
    <property type="entry name" value="UBQLN1"/>
    <property type="match status" value="1"/>
</dbReference>
<keyword evidence="4" id="KW-1185">Reference proteome</keyword>
<gene>
    <name evidence="3" type="ORF">H920_02578</name>
</gene>
<dbReference type="SUPFAM" id="SSF54236">
    <property type="entry name" value="Ubiquitin-like"/>
    <property type="match status" value="1"/>
</dbReference>
<accession>A0A091E034</accession>
<dbReference type="InterPro" id="IPR015496">
    <property type="entry name" value="Ubiquilin"/>
</dbReference>
<dbReference type="InterPro" id="IPR000626">
    <property type="entry name" value="Ubiquitin-like_dom"/>
</dbReference>
<dbReference type="InterPro" id="IPR029071">
    <property type="entry name" value="Ubiquitin-like_domsf"/>
</dbReference>
<feature type="compositionally biased region" description="Polar residues" evidence="1">
    <location>
        <begin position="320"/>
        <end position="343"/>
    </location>
</feature>
<dbReference type="PROSITE" id="PS50053">
    <property type="entry name" value="UBIQUITIN_2"/>
    <property type="match status" value="1"/>
</dbReference>
<dbReference type="Proteomes" id="UP000028990">
    <property type="component" value="Unassembled WGS sequence"/>
</dbReference>
<name>A0A091E034_FUKDA</name>
<organism evidence="3 4">
    <name type="scientific">Fukomys damarensis</name>
    <name type="common">Damaraland mole rat</name>
    <name type="synonym">Cryptomys damarensis</name>
    <dbReference type="NCBI Taxonomy" id="885580"/>
    <lineage>
        <taxon>Eukaryota</taxon>
        <taxon>Metazoa</taxon>
        <taxon>Chordata</taxon>
        <taxon>Craniata</taxon>
        <taxon>Vertebrata</taxon>
        <taxon>Euteleostomi</taxon>
        <taxon>Mammalia</taxon>
        <taxon>Eutheria</taxon>
        <taxon>Euarchontoglires</taxon>
        <taxon>Glires</taxon>
        <taxon>Rodentia</taxon>
        <taxon>Hystricomorpha</taxon>
        <taxon>Bathyergidae</taxon>
        <taxon>Fukomys</taxon>
    </lineage>
</organism>
<feature type="region of interest" description="Disordered" evidence="1">
    <location>
        <begin position="299"/>
        <end position="343"/>
    </location>
</feature>
<dbReference type="SMART" id="SM00213">
    <property type="entry name" value="UBQ"/>
    <property type="match status" value="1"/>
</dbReference>
<dbReference type="EMBL" id="KN121558">
    <property type="protein sequence ID" value="KFO36068.1"/>
    <property type="molecule type" value="Genomic_DNA"/>
</dbReference>
<dbReference type="GO" id="GO:0005829">
    <property type="term" value="C:cytosol"/>
    <property type="evidence" value="ECO:0007669"/>
    <property type="project" value="TreeGrafter"/>
</dbReference>
<evidence type="ECO:0000256" key="1">
    <source>
        <dbReference type="SAM" id="MobiDB-lite"/>
    </source>
</evidence>
<evidence type="ECO:0000313" key="4">
    <source>
        <dbReference type="Proteomes" id="UP000028990"/>
    </source>
</evidence>
<dbReference type="GO" id="GO:0006511">
    <property type="term" value="P:ubiquitin-dependent protein catabolic process"/>
    <property type="evidence" value="ECO:0007669"/>
    <property type="project" value="TreeGrafter"/>
</dbReference>
<dbReference type="PANTHER" id="PTHR10677:SF10">
    <property type="entry name" value="UBIQUILIN 5"/>
    <property type="match status" value="1"/>
</dbReference>
<sequence length="399" mass="43285">MAQAREEAGDSQLVSGREPSLHLIRVSVKTPQDCQEVLLAENSSIRHFKKQISKRLHCDTDRLVLIFTGKVLRDQDILSQSGIGDGATVHLVVRTPLKRIASPKVLPSTTDQTTHHSVPSTSELAGMLGRLGRLARTSPDLADFFGHLAQLLMTAPGSLVQFLEDPPIQRLANEKQAMASHIPDPTRSVQKYDSALKTLETLQEPAQQQELLQTSKQRLKALRAVPGGDNAMRPVASDVQQLMLSTLDLLIASKGCISGSESYRGEVNAYSSSDTTTIPTIPAPARPLAQEVIKGGFTQGRGVTSNQASPGCKNGMPDSYQGQDLPSQDSQQPVEKAPMTNQLRPSPSLLCQALHVLQKNPTLLHQLTTSSPLRHHIALLPILTNPRALQALIQIEQGL</sequence>
<reference evidence="3 4" key="1">
    <citation type="submission" date="2013-11" db="EMBL/GenBank/DDBJ databases">
        <title>The Damaraland mole rat (Fukomys damarensis) genome and evolution of African mole rats.</title>
        <authorList>
            <person name="Gladyshev V.N."/>
            <person name="Fang X."/>
        </authorList>
    </citation>
    <scope>NUCLEOTIDE SEQUENCE [LARGE SCALE GENOMIC DNA]</scope>
    <source>
        <tissue evidence="3">Liver</tissue>
    </source>
</reference>
<dbReference type="Gene3D" id="3.10.20.90">
    <property type="entry name" value="Phosphatidylinositol 3-kinase Catalytic Subunit, Chain A, domain 1"/>
    <property type="match status" value="1"/>
</dbReference>